<protein>
    <recommendedName>
        <fullName evidence="2">Right handed beta helix domain-containing protein</fullName>
    </recommendedName>
</protein>
<dbReference type="InterPro" id="IPR011050">
    <property type="entry name" value="Pectin_lyase_fold/virulence"/>
</dbReference>
<reference evidence="1" key="1">
    <citation type="submission" date="2019-08" db="EMBL/GenBank/DDBJ databases">
        <authorList>
            <person name="Kucharzyk K."/>
            <person name="Murdoch R.W."/>
            <person name="Higgins S."/>
            <person name="Loffler F."/>
        </authorList>
    </citation>
    <scope>NUCLEOTIDE SEQUENCE</scope>
</reference>
<evidence type="ECO:0000313" key="1">
    <source>
        <dbReference type="EMBL" id="MPL93208.1"/>
    </source>
</evidence>
<gene>
    <name evidence="1" type="ORF">SDC9_39334</name>
</gene>
<dbReference type="NCBIfam" id="TIGR04183">
    <property type="entry name" value="Por_Secre_tail"/>
    <property type="match status" value="1"/>
</dbReference>
<dbReference type="AlphaFoldDB" id="A0A644VPA0"/>
<name>A0A644VPA0_9ZZZZ</name>
<proteinExistence type="predicted"/>
<dbReference type="InterPro" id="IPR026444">
    <property type="entry name" value="Secre_tail"/>
</dbReference>
<dbReference type="SUPFAM" id="SSF51126">
    <property type="entry name" value="Pectin lyase-like"/>
    <property type="match status" value="1"/>
</dbReference>
<evidence type="ECO:0008006" key="2">
    <source>
        <dbReference type="Google" id="ProtNLM"/>
    </source>
</evidence>
<accession>A0A644VPA0</accession>
<organism evidence="1">
    <name type="scientific">bioreactor metagenome</name>
    <dbReference type="NCBI Taxonomy" id="1076179"/>
    <lineage>
        <taxon>unclassified sequences</taxon>
        <taxon>metagenomes</taxon>
        <taxon>ecological metagenomes</taxon>
    </lineage>
</organism>
<sequence>MRVIISIGLFCCLFLHGYAHRVWIVSNTNPVTSSAGVGRANKGDLKYCIEKYTADDVITFAPELAGQVICFETGVKLKTNASLTIDASNLSSNVIFDGSFKAASPKRINILIDGSQGYGTNYFIIRGVTFQNICVNDYISANMGALYINHGTVVVENCEFRDNIFYVNNITTGSSIQGAIICPVAGRTSLTVRKCKFINNFGRRGSAVSIWPFKETLIDACYFEGNNTYAGGACVFVNSSATETGNNSCVEIRNCTMTGNKGNAVGTLVSNLSLSNNAYTRIIGCTMVGNISTTASSTQMAMVNVAGRRLELGGALFGNNLNQNGSLVSDIAMGSSSSATLPEDSLLLLGYNIFSELNNFGVNFSDAKLSSSPRNIVYKEWGSSPLTTSTPTSEGVLLPSNDIAIQNSYLCVIPRETIESWMFAPAYDQLLKRRVSTWASVGSYEINGEGSTSDLCTSFNLPHKGIILLDRGTSVQLAGFDEEYAEISLYSSSGQKVKSSFQSLLNPVRIAGLPSGTYVVRVKGYAFKFVK</sequence>
<comment type="caution">
    <text evidence="1">The sequence shown here is derived from an EMBL/GenBank/DDBJ whole genome shotgun (WGS) entry which is preliminary data.</text>
</comment>
<dbReference type="EMBL" id="VSSQ01000384">
    <property type="protein sequence ID" value="MPL93208.1"/>
    <property type="molecule type" value="Genomic_DNA"/>
</dbReference>